<evidence type="ECO:0000313" key="2">
    <source>
        <dbReference type="Proteomes" id="UP000011770"/>
    </source>
</evidence>
<protein>
    <submittedName>
        <fullName evidence="1">Uncharacterized protein</fullName>
    </submittedName>
</protein>
<dbReference type="AlphaFoldDB" id="M3H2G5"/>
<name>M3H2G5_9LEPT</name>
<dbReference type="Proteomes" id="UP000011770">
    <property type="component" value="Unassembled WGS sequence"/>
</dbReference>
<gene>
    <name evidence="1" type="ORF">LEP1GSC188_1985</name>
</gene>
<accession>M3H2G5</accession>
<evidence type="ECO:0000313" key="1">
    <source>
        <dbReference type="EMBL" id="EMF83331.1"/>
    </source>
</evidence>
<comment type="caution">
    <text evidence="1">The sequence shown here is derived from an EMBL/GenBank/DDBJ whole genome shotgun (WGS) entry which is preliminary data.</text>
</comment>
<organism evidence="1 2">
    <name type="scientific">Leptospira weilii serovar Topaz str. LT2116</name>
    <dbReference type="NCBI Taxonomy" id="1088540"/>
    <lineage>
        <taxon>Bacteria</taxon>
        <taxon>Pseudomonadati</taxon>
        <taxon>Spirochaetota</taxon>
        <taxon>Spirochaetia</taxon>
        <taxon>Leptospirales</taxon>
        <taxon>Leptospiraceae</taxon>
        <taxon>Leptospira</taxon>
    </lineage>
</organism>
<dbReference type="EMBL" id="AHOR02000013">
    <property type="protein sequence ID" value="EMF83331.1"/>
    <property type="molecule type" value="Genomic_DNA"/>
</dbReference>
<reference evidence="1 2" key="1">
    <citation type="submission" date="2013-01" db="EMBL/GenBank/DDBJ databases">
        <authorList>
            <person name="Harkins D.M."/>
            <person name="Durkin A.S."/>
            <person name="Brinkac L.M."/>
            <person name="Haft D.H."/>
            <person name="Selengut J.D."/>
            <person name="Sanka R."/>
            <person name="DePew J."/>
            <person name="Purushe J."/>
            <person name="Tulsiani S.M."/>
            <person name="Graham G.C."/>
            <person name="Burns M.-A."/>
            <person name="Dohnt M.F."/>
            <person name="Smythe L.D."/>
            <person name="McKay D.B."/>
            <person name="Craig S.B."/>
            <person name="Vinetz J.M."/>
            <person name="Sutton G.G."/>
            <person name="Nierman W.C."/>
            <person name="Fouts D.E."/>
        </authorList>
    </citation>
    <scope>NUCLEOTIDE SEQUENCE [LARGE SCALE GENOMIC DNA]</scope>
    <source>
        <strain evidence="1 2">LT2116</strain>
    </source>
</reference>
<sequence length="47" mass="5608">MGLLLSENSFSFSYSEFTLNNENSKPQDIYKDNLRVQVYKLTKRFQN</sequence>
<proteinExistence type="predicted"/>